<feature type="binding site" evidence="8">
    <location>
        <begin position="88"/>
        <end position="91"/>
    </location>
    <ligand>
        <name>ATP</name>
        <dbReference type="ChEBI" id="CHEBI:30616"/>
    </ligand>
</feature>
<feature type="binding site" evidence="8">
    <location>
        <begin position="9"/>
        <end position="16"/>
    </location>
    <ligand>
        <name>ATP</name>
        <dbReference type="ChEBI" id="CHEBI:30616"/>
    </ligand>
</feature>
<evidence type="ECO:0000313" key="11">
    <source>
        <dbReference type="EMBL" id="MEW9622818.1"/>
    </source>
</evidence>
<evidence type="ECO:0000256" key="1">
    <source>
        <dbReference type="ARBA" id="ARBA00007587"/>
    </source>
</evidence>
<reference evidence="11 12" key="1">
    <citation type="submission" date="2024-06" db="EMBL/GenBank/DDBJ databases">
        <authorList>
            <person name="Woo H."/>
        </authorList>
    </citation>
    <scope>NUCLEOTIDE SEQUENCE [LARGE SCALE GENOMIC DNA]</scope>
    <source>
        <strain evidence="11 12">S2-g</strain>
    </source>
</reference>
<dbReference type="PANTHER" id="PTHR11441:SF0">
    <property type="entry name" value="THYMIDINE KINASE, CYTOSOLIC"/>
    <property type="match status" value="1"/>
</dbReference>
<name>A0ABV3QJP6_9GAMM</name>
<dbReference type="PANTHER" id="PTHR11441">
    <property type="entry name" value="THYMIDINE KINASE"/>
    <property type="match status" value="1"/>
</dbReference>
<dbReference type="SUPFAM" id="SSF57716">
    <property type="entry name" value="Glucocorticoid receptor-like (DNA-binding domain)"/>
    <property type="match status" value="1"/>
</dbReference>
<dbReference type="Pfam" id="PF00265">
    <property type="entry name" value="TK"/>
    <property type="match status" value="1"/>
</dbReference>
<dbReference type="EC" id="2.7.1.21" evidence="2 8"/>
<comment type="catalytic activity">
    <reaction evidence="8 9">
        <text>thymidine + ATP = dTMP + ADP + H(+)</text>
        <dbReference type="Rhea" id="RHEA:19129"/>
        <dbReference type="ChEBI" id="CHEBI:15378"/>
        <dbReference type="ChEBI" id="CHEBI:17748"/>
        <dbReference type="ChEBI" id="CHEBI:30616"/>
        <dbReference type="ChEBI" id="CHEBI:63528"/>
        <dbReference type="ChEBI" id="CHEBI:456216"/>
        <dbReference type="EC" id="2.7.1.21"/>
    </reaction>
</comment>
<keyword evidence="6 8" id="KW-0418">Kinase</keyword>
<evidence type="ECO:0000256" key="9">
    <source>
        <dbReference type="RuleBase" id="RU000544"/>
    </source>
</evidence>
<keyword evidence="7 8" id="KW-0067">ATP-binding</keyword>
<sequence>MAKLYFYYSAMNAGKTTTLLQSAYNYRERGMRTLILTPALDNRYGEGVVASRIGLKADARRFAGGENLLALVEADIAAHGTLHCVFVDEAQFLTRAQVWQLSDVVDRLRVPVLAYGLRTDFRGELFEGSRYLLAWADELQEIKTICHSGSKATMVVRVDEQGRAVTDGPQVEIGGNDRYVSVSRAEFKKVTEGHGRIELQQSVLPLQNPRDAGPENQ</sequence>
<dbReference type="InterPro" id="IPR001267">
    <property type="entry name" value="Thymidine_kinase"/>
</dbReference>
<evidence type="ECO:0000256" key="6">
    <source>
        <dbReference type="ARBA" id="ARBA00022777"/>
    </source>
</evidence>
<comment type="caution">
    <text evidence="8">Lacks conserved residue(s) required for the propagation of feature annotation.</text>
</comment>
<keyword evidence="8" id="KW-0963">Cytoplasm</keyword>
<dbReference type="GO" id="GO:0004797">
    <property type="term" value="F:thymidine kinase activity"/>
    <property type="evidence" value="ECO:0007669"/>
    <property type="project" value="UniProtKB-EC"/>
</dbReference>
<keyword evidence="12" id="KW-1185">Reference proteome</keyword>
<organism evidence="11 12">
    <name type="scientific">Rhodanobacter geophilus</name>
    <dbReference type="NCBI Taxonomy" id="3162488"/>
    <lineage>
        <taxon>Bacteria</taxon>
        <taxon>Pseudomonadati</taxon>
        <taxon>Pseudomonadota</taxon>
        <taxon>Gammaproteobacteria</taxon>
        <taxon>Lysobacterales</taxon>
        <taxon>Rhodanobacteraceae</taxon>
        <taxon>Rhodanobacter</taxon>
    </lineage>
</organism>
<keyword evidence="3 8" id="KW-0237">DNA synthesis</keyword>
<evidence type="ECO:0000256" key="8">
    <source>
        <dbReference type="HAMAP-Rule" id="MF_00124"/>
    </source>
</evidence>
<comment type="subcellular location">
    <subcellularLocation>
        <location evidence="8">Cytoplasm</location>
    </subcellularLocation>
</comment>
<proteinExistence type="inferred from homology"/>
<comment type="caution">
    <text evidence="11">The sequence shown here is derived from an EMBL/GenBank/DDBJ whole genome shotgun (WGS) entry which is preliminary data.</text>
</comment>
<dbReference type="PIRSF" id="PIRSF035805">
    <property type="entry name" value="TK_cell"/>
    <property type="match status" value="1"/>
</dbReference>
<protein>
    <recommendedName>
        <fullName evidence="2 8">Thymidine kinase</fullName>
        <ecNumber evidence="2 8">2.7.1.21</ecNumber>
    </recommendedName>
</protein>
<keyword evidence="4 8" id="KW-0808">Transferase</keyword>
<dbReference type="EMBL" id="JBFOHL010000001">
    <property type="protein sequence ID" value="MEW9622818.1"/>
    <property type="molecule type" value="Genomic_DNA"/>
</dbReference>
<evidence type="ECO:0000256" key="7">
    <source>
        <dbReference type="ARBA" id="ARBA00022840"/>
    </source>
</evidence>
<comment type="subunit">
    <text evidence="8">Homotetramer.</text>
</comment>
<dbReference type="RefSeq" id="WP_367843128.1">
    <property type="nucleotide sequence ID" value="NZ_JBFOHL010000001.1"/>
</dbReference>
<dbReference type="Gene3D" id="3.40.50.300">
    <property type="entry name" value="P-loop containing nucleotide triphosphate hydrolases"/>
    <property type="match status" value="1"/>
</dbReference>
<comment type="similarity">
    <text evidence="1 8 10">Belongs to the thymidine kinase family.</text>
</comment>
<keyword evidence="5 8" id="KW-0547">Nucleotide-binding</keyword>
<dbReference type="InterPro" id="IPR027417">
    <property type="entry name" value="P-loop_NTPase"/>
</dbReference>
<dbReference type="Proteomes" id="UP001556170">
    <property type="component" value="Unassembled WGS sequence"/>
</dbReference>
<evidence type="ECO:0000256" key="4">
    <source>
        <dbReference type="ARBA" id="ARBA00022679"/>
    </source>
</evidence>
<evidence type="ECO:0000256" key="5">
    <source>
        <dbReference type="ARBA" id="ARBA00022741"/>
    </source>
</evidence>
<dbReference type="HAMAP" id="MF_00124">
    <property type="entry name" value="Thymidine_kinase"/>
    <property type="match status" value="1"/>
</dbReference>
<gene>
    <name evidence="8" type="primary">tdk</name>
    <name evidence="11" type="ORF">ABQJ56_01035</name>
</gene>
<evidence type="ECO:0000313" key="12">
    <source>
        <dbReference type="Proteomes" id="UP001556170"/>
    </source>
</evidence>
<dbReference type="NCBIfam" id="NF003300">
    <property type="entry name" value="PRK04296.1-5"/>
    <property type="match status" value="1"/>
</dbReference>
<dbReference type="SUPFAM" id="SSF52540">
    <property type="entry name" value="P-loop containing nucleoside triphosphate hydrolases"/>
    <property type="match status" value="1"/>
</dbReference>
<evidence type="ECO:0000256" key="3">
    <source>
        <dbReference type="ARBA" id="ARBA00022634"/>
    </source>
</evidence>
<evidence type="ECO:0000256" key="2">
    <source>
        <dbReference type="ARBA" id="ARBA00012118"/>
    </source>
</evidence>
<feature type="active site" description="Proton acceptor" evidence="8">
    <location>
        <position position="89"/>
    </location>
</feature>
<accession>A0ABV3QJP6</accession>
<evidence type="ECO:0000256" key="10">
    <source>
        <dbReference type="RuleBase" id="RU004165"/>
    </source>
</evidence>